<dbReference type="InterPro" id="IPR000595">
    <property type="entry name" value="cNMP-bd_dom"/>
</dbReference>
<dbReference type="InterPro" id="IPR036390">
    <property type="entry name" value="WH_DNA-bd_sf"/>
</dbReference>
<evidence type="ECO:0000259" key="5">
    <source>
        <dbReference type="PROSITE" id="PS51063"/>
    </source>
</evidence>
<dbReference type="Pfam" id="PF00027">
    <property type="entry name" value="cNMP_binding"/>
    <property type="match status" value="1"/>
</dbReference>
<dbReference type="PRINTS" id="PR00034">
    <property type="entry name" value="HTHCRP"/>
</dbReference>
<dbReference type="SUPFAM" id="SSF46785">
    <property type="entry name" value="Winged helix' DNA-binding domain"/>
    <property type="match status" value="1"/>
</dbReference>
<evidence type="ECO:0000313" key="7">
    <source>
        <dbReference type="Proteomes" id="UP001271792"/>
    </source>
</evidence>
<dbReference type="InterPro" id="IPR050397">
    <property type="entry name" value="Env_Response_Regulators"/>
</dbReference>
<dbReference type="CDD" id="cd00038">
    <property type="entry name" value="CAP_ED"/>
    <property type="match status" value="1"/>
</dbReference>
<dbReference type="PANTHER" id="PTHR24567:SF74">
    <property type="entry name" value="HTH-TYPE TRANSCRIPTIONAL REGULATOR ARCR"/>
    <property type="match status" value="1"/>
</dbReference>
<dbReference type="Gene3D" id="1.10.10.10">
    <property type="entry name" value="Winged helix-like DNA-binding domain superfamily/Winged helix DNA-binding domain"/>
    <property type="match status" value="1"/>
</dbReference>
<sequence>MMIDRSFWGMLDEADRTALRNTATRVEFASGSVICHQGDQSRNVLVVSRGRVRVSRFTVTGEETVLAVRGPGEIIGELSAVDGRRRSATLTAVDDVSGLVISPRALKSLCHVRPGITWAILRVVASRQRAMVGQQDLRTGPSLHRVGAMLLDLAHREADDLIATVPLSQRELAGIAGISRETLARTLKVLREGGIILTRRNGIEILREEELRTLCGI</sequence>
<accession>A0ABU4TL11</accession>
<organism evidence="6 7">
    <name type="scientific">Lentzea kristufekii</name>
    <dbReference type="NCBI Taxonomy" id="3095430"/>
    <lineage>
        <taxon>Bacteria</taxon>
        <taxon>Bacillati</taxon>
        <taxon>Actinomycetota</taxon>
        <taxon>Actinomycetes</taxon>
        <taxon>Pseudonocardiales</taxon>
        <taxon>Pseudonocardiaceae</taxon>
        <taxon>Lentzea</taxon>
    </lineage>
</organism>
<reference evidence="6 7" key="2">
    <citation type="submission" date="2023-11" db="EMBL/GenBank/DDBJ databases">
        <authorList>
            <person name="Lara A.C."/>
            <person name="Chronakova A."/>
        </authorList>
    </citation>
    <scope>NUCLEOTIDE SEQUENCE [LARGE SCALE GENOMIC DNA]</scope>
    <source>
        <strain evidence="6 7">BCCO 10_0798</strain>
    </source>
</reference>
<feature type="domain" description="Cyclic nucleotide-binding" evidence="4">
    <location>
        <begin position="7"/>
        <end position="109"/>
    </location>
</feature>
<dbReference type="SMART" id="SM00100">
    <property type="entry name" value="cNMP"/>
    <property type="match status" value="1"/>
</dbReference>
<evidence type="ECO:0000256" key="2">
    <source>
        <dbReference type="ARBA" id="ARBA00023125"/>
    </source>
</evidence>
<protein>
    <submittedName>
        <fullName evidence="6">Crp/Fnr family transcriptional regulator</fullName>
    </submittedName>
</protein>
<dbReference type="Pfam" id="PF13545">
    <property type="entry name" value="HTH_Crp_2"/>
    <property type="match status" value="1"/>
</dbReference>
<dbReference type="Gene3D" id="2.60.120.10">
    <property type="entry name" value="Jelly Rolls"/>
    <property type="match status" value="1"/>
</dbReference>
<keyword evidence="7" id="KW-1185">Reference proteome</keyword>
<gene>
    <name evidence="6" type="ORF">SK571_04415</name>
</gene>
<dbReference type="SMART" id="SM00419">
    <property type="entry name" value="HTH_CRP"/>
    <property type="match status" value="1"/>
</dbReference>
<dbReference type="InterPro" id="IPR036388">
    <property type="entry name" value="WH-like_DNA-bd_sf"/>
</dbReference>
<keyword evidence="2" id="KW-0238">DNA-binding</keyword>
<proteinExistence type="predicted"/>
<dbReference type="PROSITE" id="PS50042">
    <property type="entry name" value="CNMP_BINDING_3"/>
    <property type="match status" value="1"/>
</dbReference>
<dbReference type="Proteomes" id="UP001271792">
    <property type="component" value="Unassembled WGS sequence"/>
</dbReference>
<evidence type="ECO:0000259" key="4">
    <source>
        <dbReference type="PROSITE" id="PS50042"/>
    </source>
</evidence>
<evidence type="ECO:0000256" key="3">
    <source>
        <dbReference type="ARBA" id="ARBA00023163"/>
    </source>
</evidence>
<dbReference type="InterPro" id="IPR018490">
    <property type="entry name" value="cNMP-bd_dom_sf"/>
</dbReference>
<comment type="caution">
    <text evidence="6">The sequence shown here is derived from an EMBL/GenBank/DDBJ whole genome shotgun (WGS) entry which is preliminary data.</text>
</comment>
<reference evidence="6 7" key="1">
    <citation type="submission" date="2023-11" db="EMBL/GenBank/DDBJ databases">
        <title>Lentzea sokolovensis, sp. nov., Lentzea kristufkii, sp. nov., and Lentzea miocenensis, sp. nov., rare actinobacteria from Sokolov Coal Basin, Miocene lacustrine sediment, Czech Republic.</title>
        <authorList>
            <person name="Lara A."/>
            <person name="Kotroba L."/>
            <person name="Nouioui I."/>
            <person name="Neumann-Schaal M."/>
            <person name="Mast Y."/>
            <person name="Chronakova A."/>
        </authorList>
    </citation>
    <scope>NUCLEOTIDE SEQUENCE [LARGE SCALE GENOMIC DNA]</scope>
    <source>
        <strain evidence="6 7">BCCO 10_0798</strain>
    </source>
</reference>
<dbReference type="PROSITE" id="PS51063">
    <property type="entry name" value="HTH_CRP_2"/>
    <property type="match status" value="1"/>
</dbReference>
<dbReference type="EMBL" id="JAXAVV010000002">
    <property type="protein sequence ID" value="MDX8048612.1"/>
    <property type="molecule type" value="Genomic_DNA"/>
</dbReference>
<dbReference type="SUPFAM" id="SSF51206">
    <property type="entry name" value="cAMP-binding domain-like"/>
    <property type="match status" value="1"/>
</dbReference>
<dbReference type="InterPro" id="IPR012318">
    <property type="entry name" value="HTH_CRP"/>
</dbReference>
<evidence type="ECO:0000313" key="6">
    <source>
        <dbReference type="EMBL" id="MDX8048612.1"/>
    </source>
</evidence>
<keyword evidence="3" id="KW-0804">Transcription</keyword>
<evidence type="ECO:0000256" key="1">
    <source>
        <dbReference type="ARBA" id="ARBA00023015"/>
    </source>
</evidence>
<dbReference type="InterPro" id="IPR014710">
    <property type="entry name" value="RmlC-like_jellyroll"/>
</dbReference>
<keyword evidence="1" id="KW-0805">Transcription regulation</keyword>
<dbReference type="PANTHER" id="PTHR24567">
    <property type="entry name" value="CRP FAMILY TRANSCRIPTIONAL REGULATORY PROTEIN"/>
    <property type="match status" value="1"/>
</dbReference>
<name>A0ABU4TL11_9PSEU</name>
<dbReference type="RefSeq" id="WP_319982728.1">
    <property type="nucleotide sequence ID" value="NZ_JAXAVV010000002.1"/>
</dbReference>
<feature type="domain" description="HTH crp-type" evidence="5">
    <location>
        <begin position="140"/>
        <end position="209"/>
    </location>
</feature>